<evidence type="ECO:0000259" key="2">
    <source>
        <dbReference type="Pfam" id="PF09851"/>
    </source>
</evidence>
<gene>
    <name evidence="3" type="ORF">GCM10009668_21850</name>
</gene>
<sequence length="165" mass="17335">MAELGTERFAPLTPTWGFEALQRALQDLRWSTRSVNVATSGLAFSTPMAGFSWGGSWQAAVLPAPRGCVLSITGASRISSRVNITANAAESRQLGKLLERFSAHVEQMLAMDPTGGLAPEPEPEPRSGAAQAESLADQLQKLGELQAAGVLSAEEFAAAKAKLLG</sequence>
<evidence type="ECO:0000313" key="4">
    <source>
        <dbReference type="Proteomes" id="UP001501581"/>
    </source>
</evidence>
<name>A0ABN1TTZ6_9ACTN</name>
<dbReference type="RefSeq" id="WP_343994267.1">
    <property type="nucleotide sequence ID" value="NZ_BAAALG010000009.1"/>
</dbReference>
<comment type="caution">
    <text evidence="3">The sequence shown here is derived from an EMBL/GenBank/DDBJ whole genome shotgun (WGS) entry which is preliminary data.</text>
</comment>
<dbReference type="InterPro" id="IPR018649">
    <property type="entry name" value="SHOCT"/>
</dbReference>
<accession>A0ABN1TTZ6</accession>
<dbReference type="Pfam" id="PF09851">
    <property type="entry name" value="SHOCT"/>
    <property type="match status" value="1"/>
</dbReference>
<evidence type="ECO:0000256" key="1">
    <source>
        <dbReference type="SAM" id="MobiDB-lite"/>
    </source>
</evidence>
<reference evidence="3 4" key="1">
    <citation type="journal article" date="2019" name="Int. J. Syst. Evol. Microbiol.">
        <title>The Global Catalogue of Microorganisms (GCM) 10K type strain sequencing project: providing services to taxonomists for standard genome sequencing and annotation.</title>
        <authorList>
            <consortium name="The Broad Institute Genomics Platform"/>
            <consortium name="The Broad Institute Genome Sequencing Center for Infectious Disease"/>
            <person name="Wu L."/>
            <person name="Ma J."/>
        </authorList>
    </citation>
    <scope>NUCLEOTIDE SEQUENCE [LARGE SCALE GENOMIC DNA]</scope>
    <source>
        <strain evidence="3 4">JCM 13008</strain>
    </source>
</reference>
<proteinExistence type="predicted"/>
<feature type="domain" description="SHOCT" evidence="2">
    <location>
        <begin position="137"/>
        <end position="164"/>
    </location>
</feature>
<organism evidence="3 4">
    <name type="scientific">Nocardioides dubius</name>
    <dbReference type="NCBI Taxonomy" id="317019"/>
    <lineage>
        <taxon>Bacteria</taxon>
        <taxon>Bacillati</taxon>
        <taxon>Actinomycetota</taxon>
        <taxon>Actinomycetes</taxon>
        <taxon>Propionibacteriales</taxon>
        <taxon>Nocardioidaceae</taxon>
        <taxon>Nocardioides</taxon>
    </lineage>
</organism>
<keyword evidence="4" id="KW-1185">Reference proteome</keyword>
<feature type="region of interest" description="Disordered" evidence="1">
    <location>
        <begin position="112"/>
        <end position="133"/>
    </location>
</feature>
<protein>
    <recommendedName>
        <fullName evidence="2">SHOCT domain-containing protein</fullName>
    </recommendedName>
</protein>
<evidence type="ECO:0000313" key="3">
    <source>
        <dbReference type="EMBL" id="GAA1102854.1"/>
    </source>
</evidence>
<dbReference type="Proteomes" id="UP001501581">
    <property type="component" value="Unassembled WGS sequence"/>
</dbReference>
<dbReference type="EMBL" id="BAAALG010000009">
    <property type="protein sequence ID" value="GAA1102854.1"/>
    <property type="molecule type" value="Genomic_DNA"/>
</dbReference>